<protein>
    <recommendedName>
        <fullName evidence="6">Probable membrane transporter protein</fullName>
    </recommendedName>
</protein>
<keyword evidence="5 6" id="KW-0472">Membrane</keyword>
<evidence type="ECO:0000256" key="4">
    <source>
        <dbReference type="ARBA" id="ARBA00022989"/>
    </source>
</evidence>
<dbReference type="RefSeq" id="WP_070091122.1">
    <property type="nucleotide sequence ID" value="NZ_CP016634.1"/>
</dbReference>
<keyword evidence="3 6" id="KW-0812">Transmembrane</keyword>
<accession>A0A1B2F573</accession>
<feature type="transmembrane region" description="Helical" evidence="6">
    <location>
        <begin position="217"/>
        <end position="240"/>
    </location>
</feature>
<dbReference type="PANTHER" id="PTHR43701">
    <property type="entry name" value="MEMBRANE TRANSPORTER PROTEIN MJ0441-RELATED"/>
    <property type="match status" value="1"/>
</dbReference>
<evidence type="ECO:0000256" key="3">
    <source>
        <dbReference type="ARBA" id="ARBA00022692"/>
    </source>
</evidence>
<comment type="similarity">
    <text evidence="2 6">Belongs to the 4-toluene sulfonate uptake permease (TSUP) (TC 2.A.102) family.</text>
</comment>
<dbReference type="AlphaFoldDB" id="A0A1B2F573"/>
<keyword evidence="4 6" id="KW-1133">Transmembrane helix</keyword>
<proteinExistence type="inferred from homology"/>
<feature type="transmembrane region" description="Helical" evidence="6">
    <location>
        <begin position="148"/>
        <end position="173"/>
    </location>
</feature>
<feature type="transmembrane region" description="Helical" evidence="6">
    <location>
        <begin position="252"/>
        <end position="269"/>
    </location>
</feature>
<evidence type="ECO:0000313" key="7">
    <source>
        <dbReference type="EMBL" id="ANY87324.1"/>
    </source>
</evidence>
<dbReference type="InterPro" id="IPR002781">
    <property type="entry name" value="TM_pro_TauE-like"/>
</dbReference>
<feature type="transmembrane region" description="Helical" evidence="6">
    <location>
        <begin position="50"/>
        <end position="71"/>
    </location>
</feature>
<reference evidence="7" key="1">
    <citation type="submission" date="2016-07" db="EMBL/GenBank/DDBJ databases">
        <title>New class B carbapenemase carried by novel plasmid in Pseudomonas putida enviromental strain in eastern Amazonia.</title>
        <authorList>
            <person name="Souza C.O."/>
            <person name="Lima K.V."/>
            <person name="Brasiliense D.M."/>
            <person name="Perez-Chaparro P.J."/>
            <person name="Mamizuka E.M."/>
            <person name="Lima M.O."/>
            <person name="Lima L.N."/>
            <person name="McCulloch J.A."/>
        </authorList>
    </citation>
    <scope>NUCLEOTIDE SEQUENCE [LARGE SCALE GENOMIC DNA]</scope>
    <source>
        <strain evidence="7">IEC33019</strain>
    </source>
</reference>
<dbReference type="GO" id="GO:0005886">
    <property type="term" value="C:plasma membrane"/>
    <property type="evidence" value="ECO:0007669"/>
    <property type="project" value="UniProtKB-SubCell"/>
</dbReference>
<dbReference type="Pfam" id="PF01925">
    <property type="entry name" value="TauE"/>
    <property type="match status" value="1"/>
</dbReference>
<feature type="transmembrane region" description="Helical" evidence="6">
    <location>
        <begin position="185"/>
        <end position="205"/>
    </location>
</feature>
<comment type="subcellular location">
    <subcellularLocation>
        <location evidence="6">Cell membrane</location>
        <topology evidence="6">Multi-pass membrane protein</topology>
    </subcellularLocation>
    <subcellularLocation>
        <location evidence="1">Membrane</location>
        <topology evidence="1">Multi-pass membrane protein</topology>
    </subcellularLocation>
</comment>
<keyword evidence="6" id="KW-1003">Cell membrane</keyword>
<gene>
    <name evidence="7" type="ORF">IEC33019_1763</name>
</gene>
<evidence type="ECO:0000256" key="1">
    <source>
        <dbReference type="ARBA" id="ARBA00004141"/>
    </source>
</evidence>
<sequence>MFYALLVAFGLCAGVTTLLFGFGGGFFAVPLLYALLVAGQEPGTLASHHAMQIAVATSAAVMVVSSALASWRHHRAGSLHWGLVRRLVPGISLGALLGAAAALWLHSDWLRWLFIAYLVASLLDGWLRPGFVATSHSQVSPLGRGQATLLGVPIGAVAALLGVGGSVMTVPLMRRRGASMLTATAMANPLSLPMALVATLTYALLPQAQLALGAGYLGLVNLYAAAALVAGAWLGMALAAPLVGRINDTLHARAYLILLGGVLLTMLGVRA</sequence>
<evidence type="ECO:0000256" key="5">
    <source>
        <dbReference type="ARBA" id="ARBA00023136"/>
    </source>
</evidence>
<dbReference type="EMBL" id="CP016634">
    <property type="protein sequence ID" value="ANY87324.1"/>
    <property type="molecule type" value="Genomic_DNA"/>
</dbReference>
<feature type="transmembrane region" description="Helical" evidence="6">
    <location>
        <begin position="83"/>
        <end position="103"/>
    </location>
</feature>
<feature type="transmembrane region" description="Helical" evidence="6">
    <location>
        <begin position="109"/>
        <end position="127"/>
    </location>
</feature>
<evidence type="ECO:0000256" key="2">
    <source>
        <dbReference type="ARBA" id="ARBA00009142"/>
    </source>
</evidence>
<name>A0A1B2F573_PSEPU</name>
<dbReference type="InterPro" id="IPR051598">
    <property type="entry name" value="TSUP/Inactive_protease-like"/>
</dbReference>
<evidence type="ECO:0000256" key="6">
    <source>
        <dbReference type="RuleBase" id="RU363041"/>
    </source>
</evidence>
<dbReference type="PANTHER" id="PTHR43701:SF2">
    <property type="entry name" value="MEMBRANE TRANSPORTER PROTEIN YJNA-RELATED"/>
    <property type="match status" value="1"/>
</dbReference>
<organism evidence="7">
    <name type="scientific">Pseudomonas putida</name>
    <name type="common">Arthrobacter siderocapsulatus</name>
    <dbReference type="NCBI Taxonomy" id="303"/>
    <lineage>
        <taxon>Bacteria</taxon>
        <taxon>Pseudomonadati</taxon>
        <taxon>Pseudomonadota</taxon>
        <taxon>Gammaproteobacteria</taxon>
        <taxon>Pseudomonadales</taxon>
        <taxon>Pseudomonadaceae</taxon>
        <taxon>Pseudomonas</taxon>
    </lineage>
</organism>